<reference evidence="1" key="1">
    <citation type="submission" date="2014-12" db="EMBL/GenBank/DDBJ databases">
        <title>Insight into the proteome of Arion vulgaris.</title>
        <authorList>
            <person name="Aradska J."/>
            <person name="Bulat T."/>
            <person name="Smidak R."/>
            <person name="Sarate P."/>
            <person name="Gangsoo J."/>
            <person name="Sialana F."/>
            <person name="Bilban M."/>
            <person name="Lubec G."/>
        </authorList>
    </citation>
    <scope>NUCLEOTIDE SEQUENCE</scope>
    <source>
        <tissue evidence="1">Skin</tissue>
    </source>
</reference>
<gene>
    <name evidence="1" type="primary">ORF14248</name>
</gene>
<sequence>DLFTFLMSKGRSDLRQADSEGNLPIHISSQNGYGFITWTMLCSLGVPVLRQINKAGYTPLDLVLQSD</sequence>
<dbReference type="Gene3D" id="1.25.40.20">
    <property type="entry name" value="Ankyrin repeat-containing domain"/>
    <property type="match status" value="1"/>
</dbReference>
<dbReference type="AlphaFoldDB" id="A0A0B6Y6J9"/>
<dbReference type="SUPFAM" id="SSF48403">
    <property type="entry name" value="Ankyrin repeat"/>
    <property type="match status" value="1"/>
</dbReference>
<organism evidence="1">
    <name type="scientific">Arion vulgaris</name>
    <dbReference type="NCBI Taxonomy" id="1028688"/>
    <lineage>
        <taxon>Eukaryota</taxon>
        <taxon>Metazoa</taxon>
        <taxon>Spiralia</taxon>
        <taxon>Lophotrochozoa</taxon>
        <taxon>Mollusca</taxon>
        <taxon>Gastropoda</taxon>
        <taxon>Heterobranchia</taxon>
        <taxon>Euthyneura</taxon>
        <taxon>Panpulmonata</taxon>
        <taxon>Eupulmonata</taxon>
        <taxon>Stylommatophora</taxon>
        <taxon>Helicina</taxon>
        <taxon>Arionoidea</taxon>
        <taxon>Arionidae</taxon>
        <taxon>Arion</taxon>
    </lineage>
</organism>
<dbReference type="InterPro" id="IPR036770">
    <property type="entry name" value="Ankyrin_rpt-contain_sf"/>
</dbReference>
<name>A0A0B6Y6J9_9EUPU</name>
<proteinExistence type="predicted"/>
<accession>A0A0B6Y6J9</accession>
<feature type="non-terminal residue" evidence="1">
    <location>
        <position position="67"/>
    </location>
</feature>
<protein>
    <submittedName>
        <fullName evidence="1">Uncharacterized protein</fullName>
    </submittedName>
</protein>
<evidence type="ECO:0000313" key="1">
    <source>
        <dbReference type="EMBL" id="CEK51738.1"/>
    </source>
</evidence>
<feature type="non-terminal residue" evidence="1">
    <location>
        <position position="1"/>
    </location>
</feature>
<dbReference type="EMBL" id="HACG01004873">
    <property type="protein sequence ID" value="CEK51738.1"/>
    <property type="molecule type" value="Transcribed_RNA"/>
</dbReference>